<evidence type="ECO:0000256" key="2">
    <source>
        <dbReference type="ARBA" id="ARBA00022801"/>
    </source>
</evidence>
<dbReference type="EMBL" id="WMBR01000007">
    <property type="protein sequence ID" value="MXP23867.1"/>
    <property type="molecule type" value="Genomic_DNA"/>
</dbReference>
<dbReference type="Pfam" id="PF06500">
    <property type="entry name" value="FrsA-like"/>
    <property type="match status" value="1"/>
</dbReference>
<dbReference type="InterPro" id="IPR010520">
    <property type="entry name" value="FrsA-like"/>
</dbReference>
<reference evidence="3 4" key="1">
    <citation type="submission" date="2019-11" db="EMBL/GenBank/DDBJ databases">
        <title>Gordonia sp. nov., a novel actinobacterium isolated from mangrove soil in Hainan.</title>
        <authorList>
            <person name="Huang X."/>
            <person name="Xie Y."/>
            <person name="Chu X."/>
            <person name="Xiao K."/>
        </authorList>
    </citation>
    <scope>NUCLEOTIDE SEQUENCE [LARGE SCALE GENOMIC DNA]</scope>
    <source>
        <strain evidence="3 4">HNM0687</strain>
    </source>
</reference>
<dbReference type="InterPro" id="IPR029058">
    <property type="entry name" value="AB_hydrolase_fold"/>
</dbReference>
<dbReference type="PANTHER" id="PTHR22946">
    <property type="entry name" value="DIENELACTONE HYDROLASE DOMAIN-CONTAINING PROTEIN-RELATED"/>
    <property type="match status" value="1"/>
</dbReference>
<organism evidence="3 4">
    <name type="scientific">Gordonia mangrovi</name>
    <dbReference type="NCBI Taxonomy" id="2665643"/>
    <lineage>
        <taxon>Bacteria</taxon>
        <taxon>Bacillati</taxon>
        <taxon>Actinomycetota</taxon>
        <taxon>Actinomycetes</taxon>
        <taxon>Mycobacteriales</taxon>
        <taxon>Gordoniaceae</taxon>
        <taxon>Gordonia</taxon>
    </lineage>
</organism>
<keyword evidence="4" id="KW-1185">Reference proteome</keyword>
<dbReference type="AlphaFoldDB" id="A0A6L7GWK9"/>
<comment type="caution">
    <text evidence="3">The sequence shown here is derived from an EMBL/GenBank/DDBJ whole genome shotgun (WGS) entry which is preliminary data.</text>
</comment>
<dbReference type="SUPFAM" id="SSF53474">
    <property type="entry name" value="alpha/beta-Hydrolases"/>
    <property type="match status" value="1"/>
</dbReference>
<gene>
    <name evidence="3" type="ORF">GIY30_21245</name>
</gene>
<comment type="similarity">
    <text evidence="1">Belongs to the AB hydrolase superfamily.</text>
</comment>
<dbReference type="Gene3D" id="3.40.50.1820">
    <property type="entry name" value="alpha/beta hydrolase"/>
    <property type="match status" value="1"/>
</dbReference>
<dbReference type="PANTHER" id="PTHR22946:SF12">
    <property type="entry name" value="CONIDIAL PIGMENT BIOSYNTHESIS PROTEIN AYG1 (AFU_ORTHOLOGUE AFUA_2G17550)"/>
    <property type="match status" value="1"/>
</dbReference>
<evidence type="ECO:0000256" key="1">
    <source>
        <dbReference type="ARBA" id="ARBA00008645"/>
    </source>
</evidence>
<dbReference type="Gene3D" id="1.20.1440.110">
    <property type="entry name" value="acylaminoacyl peptidase"/>
    <property type="match status" value="1"/>
</dbReference>
<evidence type="ECO:0000313" key="4">
    <source>
        <dbReference type="Proteomes" id="UP000475545"/>
    </source>
</evidence>
<protein>
    <submittedName>
        <fullName evidence="3">Alpha/beta fold hydrolase</fullName>
    </submittedName>
</protein>
<dbReference type="InterPro" id="IPR050261">
    <property type="entry name" value="FrsA_esterase"/>
</dbReference>
<keyword evidence="2 3" id="KW-0378">Hydrolase</keyword>
<evidence type="ECO:0000313" key="3">
    <source>
        <dbReference type="EMBL" id="MXP23867.1"/>
    </source>
</evidence>
<accession>A0A6L7GWK9</accession>
<dbReference type="RefSeq" id="WP_160904063.1">
    <property type="nucleotide sequence ID" value="NZ_CP102850.1"/>
</dbReference>
<dbReference type="GO" id="GO:0016787">
    <property type="term" value="F:hydrolase activity"/>
    <property type="evidence" value="ECO:0007669"/>
    <property type="project" value="UniProtKB-KW"/>
</dbReference>
<sequence length="390" mass="42738">MTVNSDIDIPADAEPGAFMYWPESPYWSFQVLRLFVQASDGGADISEVHFAVRDLRPGDVEGWYASLYALASRVEKSGDEARATGDTITARDAWRRASNYYRASIFFLLPEDQRYRSGVADRRRAFQKSLAYDDLAIRSVEIPFESGTLPGYLFHKPAPSRPLPTVMICGGADSVCEELYFALGRRLAERGFQVLTLDGPGQGEARVRGHLLRHDWETVVGAAIDFLEQDEVTDVNRIAMVGQSLGGLFAIRAAAYEPRLAGAIAWGAQWDIQAQIKAKLQHGGHTIDHLAALLPQMLGVADTEAALEALAPFRVPVVDELQCPVLVVHGAADTIVPVGLAHRLFEALPEGDNELKVFEYGEPGCEHCQCDSTAASVSVIGSWLQRQLGR</sequence>
<name>A0A6L7GWK9_9ACTN</name>
<proteinExistence type="inferred from homology"/>
<dbReference type="Proteomes" id="UP000475545">
    <property type="component" value="Unassembled WGS sequence"/>
</dbReference>